<feature type="region of interest" description="Disordered" evidence="5">
    <location>
        <begin position="606"/>
        <end position="627"/>
    </location>
</feature>
<dbReference type="InterPro" id="IPR036259">
    <property type="entry name" value="MFS_trans_sf"/>
</dbReference>
<evidence type="ECO:0000256" key="3">
    <source>
        <dbReference type="ARBA" id="ARBA00022989"/>
    </source>
</evidence>
<gene>
    <name evidence="8" type="ORF">B0I36DRAFT_409289</name>
</gene>
<feature type="transmembrane region" description="Helical" evidence="6">
    <location>
        <begin position="83"/>
        <end position="101"/>
    </location>
</feature>
<feature type="transmembrane region" description="Helical" evidence="6">
    <location>
        <begin position="478"/>
        <end position="497"/>
    </location>
</feature>
<feature type="transmembrane region" description="Helical" evidence="6">
    <location>
        <begin position="140"/>
        <end position="158"/>
    </location>
</feature>
<evidence type="ECO:0000256" key="6">
    <source>
        <dbReference type="SAM" id="Phobius"/>
    </source>
</evidence>
<feature type="transmembrane region" description="Helical" evidence="6">
    <location>
        <begin position="310"/>
        <end position="330"/>
    </location>
</feature>
<feature type="transmembrane region" description="Helical" evidence="6">
    <location>
        <begin position="211"/>
        <end position="232"/>
    </location>
</feature>
<keyword evidence="9" id="KW-1185">Reference proteome</keyword>
<feature type="transmembrane region" description="Helical" evidence="6">
    <location>
        <begin position="367"/>
        <end position="385"/>
    </location>
</feature>
<keyword evidence="2 6" id="KW-0812">Transmembrane</keyword>
<keyword evidence="3 6" id="KW-1133">Transmembrane helix</keyword>
<evidence type="ECO:0000256" key="4">
    <source>
        <dbReference type="ARBA" id="ARBA00023136"/>
    </source>
</evidence>
<evidence type="ECO:0000256" key="2">
    <source>
        <dbReference type="ARBA" id="ARBA00022692"/>
    </source>
</evidence>
<feature type="compositionally biased region" description="Polar residues" evidence="5">
    <location>
        <begin position="612"/>
        <end position="622"/>
    </location>
</feature>
<dbReference type="Proteomes" id="UP000756346">
    <property type="component" value="Unassembled WGS sequence"/>
</dbReference>
<evidence type="ECO:0000256" key="5">
    <source>
        <dbReference type="SAM" id="MobiDB-lite"/>
    </source>
</evidence>
<protein>
    <submittedName>
        <fullName evidence="8">Major facilitator superfamily domain-containing protein</fullName>
    </submittedName>
</protein>
<dbReference type="Pfam" id="PF07690">
    <property type="entry name" value="MFS_1"/>
    <property type="match status" value="1"/>
</dbReference>
<feature type="transmembrane region" description="Helical" evidence="6">
    <location>
        <begin position="53"/>
        <end position="71"/>
    </location>
</feature>
<dbReference type="Gene3D" id="1.20.1720.10">
    <property type="entry name" value="Multidrug resistance protein D"/>
    <property type="match status" value="1"/>
</dbReference>
<feature type="transmembrane region" description="Helical" evidence="6">
    <location>
        <begin position="107"/>
        <end position="128"/>
    </location>
</feature>
<feature type="transmembrane region" description="Helical" evidence="6">
    <location>
        <begin position="12"/>
        <end position="41"/>
    </location>
</feature>
<evidence type="ECO:0000259" key="7">
    <source>
        <dbReference type="PROSITE" id="PS50850"/>
    </source>
</evidence>
<dbReference type="GO" id="GO:0005886">
    <property type="term" value="C:plasma membrane"/>
    <property type="evidence" value="ECO:0007669"/>
    <property type="project" value="TreeGrafter"/>
</dbReference>
<dbReference type="AlphaFoldDB" id="A0A9P8Y656"/>
<name>A0A9P8Y656_9PEZI</name>
<dbReference type="SUPFAM" id="SSF103473">
    <property type="entry name" value="MFS general substrate transporter"/>
    <property type="match status" value="1"/>
</dbReference>
<dbReference type="PANTHER" id="PTHR23501:SF94">
    <property type="entry name" value="MAJOR FACILITATOR SUPERFAMILY (MFS) PROFILE DOMAIN-CONTAINING PROTEIN"/>
    <property type="match status" value="1"/>
</dbReference>
<dbReference type="RefSeq" id="XP_046012726.1">
    <property type="nucleotide sequence ID" value="XM_046161891.1"/>
</dbReference>
<reference evidence="8" key="1">
    <citation type="journal article" date="2021" name="Nat. Commun.">
        <title>Genetic determinants of endophytism in the Arabidopsis root mycobiome.</title>
        <authorList>
            <person name="Mesny F."/>
            <person name="Miyauchi S."/>
            <person name="Thiergart T."/>
            <person name="Pickel B."/>
            <person name="Atanasova L."/>
            <person name="Karlsson M."/>
            <person name="Huettel B."/>
            <person name="Barry K.W."/>
            <person name="Haridas S."/>
            <person name="Chen C."/>
            <person name="Bauer D."/>
            <person name="Andreopoulos W."/>
            <person name="Pangilinan J."/>
            <person name="LaButti K."/>
            <person name="Riley R."/>
            <person name="Lipzen A."/>
            <person name="Clum A."/>
            <person name="Drula E."/>
            <person name="Henrissat B."/>
            <person name="Kohler A."/>
            <person name="Grigoriev I.V."/>
            <person name="Martin F.M."/>
            <person name="Hacquard S."/>
        </authorList>
    </citation>
    <scope>NUCLEOTIDE SEQUENCE</scope>
    <source>
        <strain evidence="8">MPI-CAGE-CH-0230</strain>
    </source>
</reference>
<evidence type="ECO:0000256" key="1">
    <source>
        <dbReference type="ARBA" id="ARBA00004141"/>
    </source>
</evidence>
<dbReference type="PANTHER" id="PTHR23501">
    <property type="entry name" value="MAJOR FACILITATOR SUPERFAMILY"/>
    <property type="match status" value="1"/>
</dbReference>
<dbReference type="GeneID" id="70191437"/>
<feature type="domain" description="Major facilitator superfamily (MFS) profile" evidence="7">
    <location>
        <begin position="16"/>
        <end position="502"/>
    </location>
</feature>
<proteinExistence type="predicted"/>
<feature type="transmembrane region" description="Helical" evidence="6">
    <location>
        <begin position="342"/>
        <end position="361"/>
    </location>
</feature>
<feature type="transmembrane region" description="Helical" evidence="6">
    <location>
        <begin position="170"/>
        <end position="190"/>
    </location>
</feature>
<comment type="caution">
    <text evidence="8">The sequence shown here is derived from an EMBL/GenBank/DDBJ whole genome shotgun (WGS) entry which is preliminary data.</text>
</comment>
<dbReference type="InterPro" id="IPR011701">
    <property type="entry name" value="MFS"/>
</dbReference>
<dbReference type="OrthoDB" id="2351791at2759"/>
<keyword evidence="4 6" id="KW-0472">Membrane</keyword>
<evidence type="ECO:0000313" key="9">
    <source>
        <dbReference type="Proteomes" id="UP000756346"/>
    </source>
</evidence>
<organism evidence="8 9">
    <name type="scientific">Microdochium trichocladiopsis</name>
    <dbReference type="NCBI Taxonomy" id="1682393"/>
    <lineage>
        <taxon>Eukaryota</taxon>
        <taxon>Fungi</taxon>
        <taxon>Dikarya</taxon>
        <taxon>Ascomycota</taxon>
        <taxon>Pezizomycotina</taxon>
        <taxon>Sordariomycetes</taxon>
        <taxon>Xylariomycetidae</taxon>
        <taxon>Xylariales</taxon>
        <taxon>Microdochiaceae</taxon>
        <taxon>Microdochium</taxon>
    </lineage>
</organism>
<feature type="transmembrane region" description="Helical" evidence="6">
    <location>
        <begin position="406"/>
        <end position="427"/>
    </location>
</feature>
<dbReference type="InterPro" id="IPR020846">
    <property type="entry name" value="MFS_dom"/>
</dbReference>
<dbReference type="Gene3D" id="1.20.1250.20">
    <property type="entry name" value="MFS general substrate transporter like domains"/>
    <property type="match status" value="1"/>
</dbReference>
<dbReference type="EMBL" id="JAGTJQ010000005">
    <property type="protein sequence ID" value="KAH7031046.1"/>
    <property type="molecule type" value="Genomic_DNA"/>
</dbReference>
<accession>A0A9P8Y656</accession>
<evidence type="ECO:0000313" key="8">
    <source>
        <dbReference type="EMBL" id="KAH7031046.1"/>
    </source>
</evidence>
<sequence>MGRSTGFRPSAHQWAIMAMLSVISLMVALDATIIVTCLNAMIHDLNSTSTEGFWIGTSYLLSSAVTMPFTASLSDTFGRRPSLIAALLFFTGGTLFCSLAPKISVMLAGRCLQGIGGGGIMVITTMLFTDLLELRDRAKYYGLVLAAWAIGNCIGPILGGLFVDKTSWRWAFHVMYPFCGIGLLSIPWLLTFHTPPGSLKAKASTVDWLGAILFVSAATLLLVGLSCAGTVYPWDAPLTIVLLCLGMLGLVGTFVWERYYCAAPFMKHTLFQTYSQVAANICGVLQGTIIFGQLYYVPLYFLVIRGFSPLNTGVCLLPVTFTLAPTSILVGRLISQMKEYRTFIWCGWATTAVGSGLLVLWNSETSTAQWALTLTVLGVGHGAVLNSQGFASQALCRHGEEGAAAGMYAFLRQFGMALGVGIGGSVFQNSMASELSSEGLPTQLANDISAAEAFLADSPRGNAVVSSIFGSLLYGFRYVNILYTTLSLLAFCISVPIQKGDMDKGINTEHSLQDLRPSISHPWSRSRYQSLQHSAEALAAARVNLNSTQSPTTPRRLAKRSIRHPYLEIPYCESPGPVYPAVSQIDSYHPMPTPVSSPELYLASRQPVDHLSPSSQPANSGSGRLPIIEESKREAIIPQRTTIQYWI</sequence>
<feature type="transmembrane region" description="Helical" evidence="6">
    <location>
        <begin position="277"/>
        <end position="298"/>
    </location>
</feature>
<dbReference type="GO" id="GO:0022857">
    <property type="term" value="F:transmembrane transporter activity"/>
    <property type="evidence" value="ECO:0007669"/>
    <property type="project" value="InterPro"/>
</dbReference>
<comment type="subcellular location">
    <subcellularLocation>
        <location evidence="1">Membrane</location>
        <topology evidence="1">Multi-pass membrane protein</topology>
    </subcellularLocation>
</comment>
<dbReference type="PROSITE" id="PS50850">
    <property type="entry name" value="MFS"/>
    <property type="match status" value="1"/>
</dbReference>
<feature type="transmembrane region" description="Helical" evidence="6">
    <location>
        <begin position="238"/>
        <end position="256"/>
    </location>
</feature>